<keyword evidence="5 8" id="KW-0472">Membrane</keyword>
<dbReference type="EMBL" id="MH559336">
    <property type="protein sequence ID" value="QBL56988.1"/>
    <property type="molecule type" value="mRNA"/>
</dbReference>
<keyword evidence="3 8" id="KW-0812">Transmembrane</keyword>
<dbReference type="PANTHER" id="PTHR11923:SF51">
    <property type="entry name" value="LYSOSOME MEMBRANE PROTEIN 2"/>
    <property type="match status" value="1"/>
</dbReference>
<evidence type="ECO:0000313" key="9">
    <source>
        <dbReference type="EMBL" id="QBL56988.1"/>
    </source>
</evidence>
<dbReference type="GO" id="GO:0005737">
    <property type="term" value="C:cytoplasm"/>
    <property type="evidence" value="ECO:0007669"/>
    <property type="project" value="TreeGrafter"/>
</dbReference>
<organism evidence="9">
    <name type="scientific">Ruditapes philippinarum</name>
    <name type="common">Japanese carpet shell</name>
    <name type="synonym">Venerupis philippinarum</name>
    <dbReference type="NCBI Taxonomy" id="129788"/>
    <lineage>
        <taxon>Eukaryota</taxon>
        <taxon>Metazoa</taxon>
        <taxon>Spiralia</taxon>
        <taxon>Lophotrochozoa</taxon>
        <taxon>Mollusca</taxon>
        <taxon>Bivalvia</taxon>
        <taxon>Autobranchia</taxon>
        <taxon>Heteroconchia</taxon>
        <taxon>Euheterodonta</taxon>
        <taxon>Imparidentia</taxon>
        <taxon>Neoheterodontei</taxon>
        <taxon>Venerida</taxon>
        <taxon>Veneroidea</taxon>
        <taxon>Veneridae</taxon>
        <taxon>Ruditapes</taxon>
    </lineage>
</organism>
<feature type="compositionally biased region" description="Pro residues" evidence="7">
    <location>
        <begin position="495"/>
        <end position="504"/>
    </location>
</feature>
<dbReference type="PANTHER" id="PTHR11923">
    <property type="entry name" value="SCAVENGER RECEPTOR CLASS B TYPE-1 SR-B1"/>
    <property type="match status" value="1"/>
</dbReference>
<evidence type="ECO:0000256" key="1">
    <source>
        <dbReference type="ARBA" id="ARBA00004370"/>
    </source>
</evidence>
<feature type="transmembrane region" description="Helical" evidence="8">
    <location>
        <begin position="12"/>
        <end position="33"/>
    </location>
</feature>
<dbReference type="Pfam" id="PF01130">
    <property type="entry name" value="CD36"/>
    <property type="match status" value="1"/>
</dbReference>
<evidence type="ECO:0000256" key="6">
    <source>
        <dbReference type="ARBA" id="ARBA00023180"/>
    </source>
</evidence>
<keyword evidence="9" id="KW-0675">Receptor</keyword>
<dbReference type="GO" id="GO:0016020">
    <property type="term" value="C:membrane"/>
    <property type="evidence" value="ECO:0007669"/>
    <property type="project" value="UniProtKB-SubCell"/>
</dbReference>
<feature type="region of interest" description="Disordered" evidence="7">
    <location>
        <begin position="471"/>
        <end position="504"/>
    </location>
</feature>
<evidence type="ECO:0000256" key="5">
    <source>
        <dbReference type="ARBA" id="ARBA00023136"/>
    </source>
</evidence>
<evidence type="ECO:0000256" key="8">
    <source>
        <dbReference type="SAM" id="Phobius"/>
    </source>
</evidence>
<reference evidence="9" key="1">
    <citation type="submission" date="2018-07" db="EMBL/GenBank/DDBJ databases">
        <authorList>
            <person name="Yang D."/>
        </authorList>
    </citation>
    <scope>NUCLEOTIDE SEQUENCE</scope>
</reference>
<dbReference type="GO" id="GO:0005044">
    <property type="term" value="F:scavenger receptor activity"/>
    <property type="evidence" value="ECO:0007669"/>
    <property type="project" value="TreeGrafter"/>
</dbReference>
<name>A0A482AYP8_RUDPH</name>
<evidence type="ECO:0000256" key="4">
    <source>
        <dbReference type="ARBA" id="ARBA00022989"/>
    </source>
</evidence>
<evidence type="ECO:0000256" key="7">
    <source>
        <dbReference type="SAM" id="MobiDB-lite"/>
    </source>
</evidence>
<evidence type="ECO:0000256" key="3">
    <source>
        <dbReference type="ARBA" id="ARBA00022692"/>
    </source>
</evidence>
<comment type="subcellular location">
    <subcellularLocation>
        <location evidence="1">Membrane</location>
    </subcellularLocation>
</comment>
<comment type="similarity">
    <text evidence="2">Belongs to the CD36 family.</text>
</comment>
<dbReference type="InterPro" id="IPR002159">
    <property type="entry name" value="CD36_fam"/>
</dbReference>
<keyword evidence="6" id="KW-0325">Glycoprotein</keyword>
<keyword evidence="4 8" id="KW-1133">Transmembrane helix</keyword>
<feature type="transmembrane region" description="Helical" evidence="8">
    <location>
        <begin position="438"/>
        <end position="462"/>
    </location>
</feature>
<protein>
    <submittedName>
        <fullName evidence="9">Scavenger receptor</fullName>
    </submittedName>
</protein>
<proteinExistence type="evidence at transcript level"/>
<dbReference type="PRINTS" id="PR01609">
    <property type="entry name" value="CD36FAMILY"/>
</dbReference>
<evidence type="ECO:0000256" key="2">
    <source>
        <dbReference type="ARBA" id="ARBA00010532"/>
    </source>
</evidence>
<dbReference type="AlphaFoldDB" id="A0A482AYP8"/>
<sequence length="504" mass="56572">MTIRSKPLRITLLVSAILLILISIAVLVFVLIFDRVFLKILWKNLALTPGSPVYEGWVAPSVPIYFTVHLYNLTNFDQFKNGSRPHFDIVGPFVYQEKRERFNINFLNDSSPPSVKFDHRIFYYFKPEMSVGDPNDFTITTPDLLVATTINKNMGFAVSGYERFITKTAQEVMWGYDHPFFNSVFGMFTTKQAVGLFATINGTEVFNYVINTGADNIKDIGKIYEVDGKQVMQVWEHPEANMINGTDGSLAPPGLELGSTVEFHAASICRSSTLYAVDKKPTQNHEGVEVVVFSPAPPKPDRITEWRNDMFCSKTNGCPLKGLIDLEPCLSVRAHAVPLFLSQPYFLGADPRITDKFDGIPVPDPVDHSTWVHIEPTAGLVLEAFKRIQFNLKMKLDYGSEETYYMPTGWVAETAIADKKTLDTVYNKMFLPRKRIPFFLSIAGAVAALLSVILILVLVFCVRTRSTSHRAKRDGTISPTSAKMDRTFPVSSWSDPPPTTDPQV</sequence>
<accession>A0A482AYP8</accession>